<comment type="subcellular location">
    <subcellularLocation>
        <location evidence="1">Nucleus</location>
    </subcellularLocation>
</comment>
<dbReference type="SMART" id="SM00474">
    <property type="entry name" value="35EXOc"/>
    <property type="match status" value="1"/>
</dbReference>
<evidence type="ECO:0000313" key="12">
    <source>
        <dbReference type="Proteomes" id="UP001362999"/>
    </source>
</evidence>
<keyword evidence="4" id="KW-0378">Hydrolase</keyword>
<keyword evidence="5" id="KW-0269">Exonuclease</keyword>
<evidence type="ECO:0000256" key="1">
    <source>
        <dbReference type="ARBA" id="ARBA00004123"/>
    </source>
</evidence>
<name>A0AAW0AYV4_9AGAR</name>
<dbReference type="InterPro" id="IPR012337">
    <property type="entry name" value="RNaseH-like_sf"/>
</dbReference>
<dbReference type="Gene3D" id="3.30.420.10">
    <property type="entry name" value="Ribonuclease H-like superfamily/Ribonuclease H"/>
    <property type="match status" value="1"/>
</dbReference>
<dbReference type="AlphaFoldDB" id="A0AAW0AYV4"/>
<evidence type="ECO:0000256" key="4">
    <source>
        <dbReference type="ARBA" id="ARBA00022801"/>
    </source>
</evidence>
<accession>A0AAW0AYV4</accession>
<comment type="caution">
    <text evidence="11">The sequence shown here is derived from an EMBL/GenBank/DDBJ whole genome shotgun (WGS) entry which is preliminary data.</text>
</comment>
<dbReference type="EMBL" id="JAWWNJ010000045">
    <property type="protein sequence ID" value="KAK7018846.1"/>
    <property type="molecule type" value="Genomic_DNA"/>
</dbReference>
<keyword evidence="3" id="KW-0479">Metal-binding</keyword>
<keyword evidence="7" id="KW-0539">Nucleus</keyword>
<evidence type="ECO:0000256" key="8">
    <source>
        <dbReference type="ARBA" id="ARBA00040531"/>
    </source>
</evidence>
<gene>
    <name evidence="11" type="ORF">R3P38DRAFT_3199962</name>
</gene>
<evidence type="ECO:0000256" key="5">
    <source>
        <dbReference type="ARBA" id="ARBA00022839"/>
    </source>
</evidence>
<evidence type="ECO:0000256" key="6">
    <source>
        <dbReference type="ARBA" id="ARBA00022842"/>
    </source>
</evidence>
<proteinExistence type="predicted"/>
<keyword evidence="6" id="KW-0460">Magnesium</keyword>
<reference evidence="11 12" key="1">
    <citation type="journal article" date="2024" name="J Genomics">
        <title>Draft genome sequencing and assembly of Favolaschia claudopus CIRM-BRFM 2984 isolated from oak limbs.</title>
        <authorList>
            <person name="Navarro D."/>
            <person name="Drula E."/>
            <person name="Chaduli D."/>
            <person name="Cazenave R."/>
            <person name="Ahrendt S."/>
            <person name="Wang J."/>
            <person name="Lipzen A."/>
            <person name="Daum C."/>
            <person name="Barry K."/>
            <person name="Grigoriev I.V."/>
            <person name="Favel A."/>
            <person name="Rosso M.N."/>
            <person name="Martin F."/>
        </authorList>
    </citation>
    <scope>NUCLEOTIDE SEQUENCE [LARGE SCALE GENOMIC DNA]</scope>
    <source>
        <strain evidence="11 12">CIRM-BRFM 2984</strain>
    </source>
</reference>
<evidence type="ECO:0000259" key="10">
    <source>
        <dbReference type="SMART" id="SM00474"/>
    </source>
</evidence>
<dbReference type="GO" id="GO:0046872">
    <property type="term" value="F:metal ion binding"/>
    <property type="evidence" value="ECO:0007669"/>
    <property type="project" value="UniProtKB-KW"/>
</dbReference>
<keyword evidence="2" id="KW-0540">Nuclease</keyword>
<dbReference type="InterPro" id="IPR036397">
    <property type="entry name" value="RNaseH_sf"/>
</dbReference>
<dbReference type="Proteomes" id="UP001362999">
    <property type="component" value="Unassembled WGS sequence"/>
</dbReference>
<sequence length="271" mass="31066">MQNEEHFDLAAFTVVLLGNGPNVTLPPYQLALRVTKLEDLVSANEALSSIRSGDVIGFDTEYRQFRGPHGLFICIVQIATQDDIFVLDMTQIRDCPSHLRRILVDTTIIKCGVSLDSDARMFWDDFAIESYRLVDLGWMIRIAFPMHYRSNPGGISLQQCVADVLHRYMAKDERKTKWEKGLRGSSSSTQAATDYAALDAQAGRELYPILVKAVEVTSRQRKTVIPEDWYAYNFIGGRSIRMERDLDGMYERWSFQVCRWYKGAVITNFWL</sequence>
<keyword evidence="12" id="KW-1185">Reference proteome</keyword>
<dbReference type="InterPro" id="IPR051132">
    <property type="entry name" value="3-5_Exonuclease_domain"/>
</dbReference>
<organism evidence="11 12">
    <name type="scientific">Favolaschia claudopus</name>
    <dbReference type="NCBI Taxonomy" id="2862362"/>
    <lineage>
        <taxon>Eukaryota</taxon>
        <taxon>Fungi</taxon>
        <taxon>Dikarya</taxon>
        <taxon>Basidiomycota</taxon>
        <taxon>Agaricomycotina</taxon>
        <taxon>Agaricomycetes</taxon>
        <taxon>Agaricomycetidae</taxon>
        <taxon>Agaricales</taxon>
        <taxon>Marasmiineae</taxon>
        <taxon>Mycenaceae</taxon>
        <taxon>Favolaschia</taxon>
    </lineage>
</organism>
<dbReference type="PANTHER" id="PTHR13620:SF109">
    <property type="entry name" value="3'-5' EXONUCLEASE"/>
    <property type="match status" value="1"/>
</dbReference>
<protein>
    <recommendedName>
        <fullName evidence="8">3'-5' exonuclease</fullName>
    </recommendedName>
    <alternativeName>
        <fullName evidence="9">Werner Syndrome-like exonuclease</fullName>
    </alternativeName>
</protein>
<dbReference type="InterPro" id="IPR002562">
    <property type="entry name" value="3'-5'_exonuclease_dom"/>
</dbReference>
<dbReference type="GO" id="GO:0003676">
    <property type="term" value="F:nucleic acid binding"/>
    <property type="evidence" value="ECO:0007669"/>
    <property type="project" value="InterPro"/>
</dbReference>
<dbReference type="SUPFAM" id="SSF53098">
    <property type="entry name" value="Ribonuclease H-like"/>
    <property type="match status" value="1"/>
</dbReference>
<dbReference type="GO" id="GO:0006139">
    <property type="term" value="P:nucleobase-containing compound metabolic process"/>
    <property type="evidence" value="ECO:0007669"/>
    <property type="project" value="InterPro"/>
</dbReference>
<feature type="domain" description="3'-5' exonuclease" evidence="10">
    <location>
        <begin position="28"/>
        <end position="215"/>
    </location>
</feature>
<evidence type="ECO:0000256" key="2">
    <source>
        <dbReference type="ARBA" id="ARBA00022722"/>
    </source>
</evidence>
<dbReference type="PANTHER" id="PTHR13620">
    <property type="entry name" value="3-5 EXONUCLEASE"/>
    <property type="match status" value="1"/>
</dbReference>
<dbReference type="Pfam" id="PF01612">
    <property type="entry name" value="DNA_pol_A_exo1"/>
    <property type="match status" value="1"/>
</dbReference>
<evidence type="ECO:0000313" key="11">
    <source>
        <dbReference type="EMBL" id="KAK7018846.1"/>
    </source>
</evidence>
<dbReference type="GO" id="GO:0005634">
    <property type="term" value="C:nucleus"/>
    <property type="evidence" value="ECO:0007669"/>
    <property type="project" value="UniProtKB-SubCell"/>
</dbReference>
<evidence type="ECO:0000256" key="9">
    <source>
        <dbReference type="ARBA" id="ARBA00042761"/>
    </source>
</evidence>
<evidence type="ECO:0000256" key="3">
    <source>
        <dbReference type="ARBA" id="ARBA00022723"/>
    </source>
</evidence>
<evidence type="ECO:0000256" key="7">
    <source>
        <dbReference type="ARBA" id="ARBA00023242"/>
    </source>
</evidence>
<dbReference type="GO" id="GO:0008408">
    <property type="term" value="F:3'-5' exonuclease activity"/>
    <property type="evidence" value="ECO:0007669"/>
    <property type="project" value="InterPro"/>
</dbReference>